<dbReference type="AlphaFoldDB" id="A0AAV4BTC4"/>
<feature type="transmembrane region" description="Helical" evidence="1">
    <location>
        <begin position="117"/>
        <end position="140"/>
    </location>
</feature>
<keyword evidence="1" id="KW-0812">Transmembrane</keyword>
<comment type="caution">
    <text evidence="2">The sequence shown here is derived from an EMBL/GenBank/DDBJ whole genome shotgun (WGS) entry which is preliminary data.</text>
</comment>
<sequence>MEPITSAVTQYCILRTPLTPVAMASLPIIVGGAIAFSSNPLTDTSLSVGVGAAFASNIILAIRNLAIKRMDDDYKLVLTLNTRLSQMPLIASSVLGCSIFLLYLVKLKLLPPAAPCIIAMCFLSGVFHVVYSYVSTGMVLTQ</sequence>
<name>A0AAV4BTC4_9GAST</name>
<evidence type="ECO:0000313" key="3">
    <source>
        <dbReference type="Proteomes" id="UP000735302"/>
    </source>
</evidence>
<keyword evidence="3" id="KW-1185">Reference proteome</keyword>
<feature type="non-terminal residue" evidence="2">
    <location>
        <position position="142"/>
    </location>
</feature>
<keyword evidence="1" id="KW-0472">Membrane</keyword>
<accession>A0AAV4BTC4</accession>
<reference evidence="2 3" key="1">
    <citation type="journal article" date="2021" name="Elife">
        <title>Chloroplast acquisition without the gene transfer in kleptoplastic sea slugs, Plakobranchus ocellatus.</title>
        <authorList>
            <person name="Maeda T."/>
            <person name="Takahashi S."/>
            <person name="Yoshida T."/>
            <person name="Shimamura S."/>
            <person name="Takaki Y."/>
            <person name="Nagai Y."/>
            <person name="Toyoda A."/>
            <person name="Suzuki Y."/>
            <person name="Arimoto A."/>
            <person name="Ishii H."/>
            <person name="Satoh N."/>
            <person name="Nishiyama T."/>
            <person name="Hasebe M."/>
            <person name="Maruyama T."/>
            <person name="Minagawa J."/>
            <person name="Obokata J."/>
            <person name="Shigenobu S."/>
        </authorList>
    </citation>
    <scope>NUCLEOTIDE SEQUENCE [LARGE SCALE GENOMIC DNA]</scope>
</reference>
<feature type="transmembrane region" description="Helical" evidence="1">
    <location>
        <begin position="48"/>
        <end position="66"/>
    </location>
</feature>
<protein>
    <submittedName>
        <fullName evidence="2">Uncharacterized protein</fullName>
    </submittedName>
</protein>
<proteinExistence type="predicted"/>
<gene>
    <name evidence="2" type="ORF">PoB_004909200</name>
</gene>
<organism evidence="2 3">
    <name type="scientific">Plakobranchus ocellatus</name>
    <dbReference type="NCBI Taxonomy" id="259542"/>
    <lineage>
        <taxon>Eukaryota</taxon>
        <taxon>Metazoa</taxon>
        <taxon>Spiralia</taxon>
        <taxon>Lophotrochozoa</taxon>
        <taxon>Mollusca</taxon>
        <taxon>Gastropoda</taxon>
        <taxon>Heterobranchia</taxon>
        <taxon>Euthyneura</taxon>
        <taxon>Panpulmonata</taxon>
        <taxon>Sacoglossa</taxon>
        <taxon>Placobranchoidea</taxon>
        <taxon>Plakobranchidae</taxon>
        <taxon>Plakobranchus</taxon>
    </lineage>
</organism>
<feature type="transmembrane region" description="Helical" evidence="1">
    <location>
        <begin position="87"/>
        <end position="105"/>
    </location>
</feature>
<dbReference type="EMBL" id="BLXT01005415">
    <property type="protein sequence ID" value="GFO22587.1"/>
    <property type="molecule type" value="Genomic_DNA"/>
</dbReference>
<keyword evidence="1" id="KW-1133">Transmembrane helix</keyword>
<dbReference type="Proteomes" id="UP000735302">
    <property type="component" value="Unassembled WGS sequence"/>
</dbReference>
<evidence type="ECO:0000313" key="2">
    <source>
        <dbReference type="EMBL" id="GFO22587.1"/>
    </source>
</evidence>
<feature type="transmembrane region" description="Helical" evidence="1">
    <location>
        <begin position="12"/>
        <end position="36"/>
    </location>
</feature>
<evidence type="ECO:0000256" key="1">
    <source>
        <dbReference type="SAM" id="Phobius"/>
    </source>
</evidence>